<proteinExistence type="predicted"/>
<gene>
    <name evidence="1" type="ORF">OXU80_27425</name>
</gene>
<name>A0ACD4NNX9_9HYPH</name>
<dbReference type="Proteomes" id="UP001163223">
    <property type="component" value="Chromosome"/>
</dbReference>
<dbReference type="EMBL" id="CP113520">
    <property type="protein sequence ID" value="WAJ28493.1"/>
    <property type="molecule type" value="Genomic_DNA"/>
</dbReference>
<organism evidence="1 2">
    <name type="scientific">Antarcticirhabdus aurantiaca</name>
    <dbReference type="NCBI Taxonomy" id="2606717"/>
    <lineage>
        <taxon>Bacteria</taxon>
        <taxon>Pseudomonadati</taxon>
        <taxon>Pseudomonadota</taxon>
        <taxon>Alphaproteobacteria</taxon>
        <taxon>Hyphomicrobiales</taxon>
        <taxon>Aurantimonadaceae</taxon>
        <taxon>Antarcticirhabdus</taxon>
    </lineage>
</organism>
<keyword evidence="2" id="KW-1185">Reference proteome</keyword>
<evidence type="ECO:0000313" key="1">
    <source>
        <dbReference type="EMBL" id="WAJ28493.1"/>
    </source>
</evidence>
<evidence type="ECO:0000313" key="2">
    <source>
        <dbReference type="Proteomes" id="UP001163223"/>
    </source>
</evidence>
<accession>A0ACD4NNX9</accession>
<reference evidence="1" key="1">
    <citation type="submission" date="2022-11" db="EMBL/GenBank/DDBJ databases">
        <title>beta-Carotene-producing bacterium, Jeongeuplla avenae sp. nov., alleviates the salt stress of Arabidopsis seedlings.</title>
        <authorList>
            <person name="Jiang L."/>
            <person name="Lee J."/>
        </authorList>
    </citation>
    <scope>NUCLEOTIDE SEQUENCE</scope>
    <source>
        <strain evidence="1">DY_R2A_6</strain>
    </source>
</reference>
<protein>
    <submittedName>
        <fullName evidence="1">MFS transporter</fullName>
    </submittedName>
</protein>
<sequence>MARALALTLPGSAAAVPLLAIGGIAAGQSLLGALTFQGVPTLMRASGVSLDIVALTYLAMLPWTLKILWAPIVERHRLPATGGRRTRAIVLACQAVVVCTLALLALAGPSVPAVVIALLALAATASATLDVAGDGFAVEQAGPHGRQRTSAVQIGGAYLGMVAGAGGLLLAAPFLGWTGSLLTIAGLIAALTLPVLRIEEAPLPVTCAKTRRPSLSRAFGSRPVRSGLVAVLLFQAGPRIAQALVGPSLVESGLDPVRVGLIVIAGSAFALPATLLAGGIGERLSSSRLLLAALLQALALTGLVCATAIGSVPALVAGVLLFSAVNAFGFVALYALLMGAASPDQAGVDFTLFQSADAFVALSCGLLGGVLTSWFGYSAGFALALAGAAAALAVLPLVTRPLAHLGASR</sequence>